<organism evidence="6 7">
    <name type="scientific">Serinibacter arcticus</name>
    <dbReference type="NCBI Taxonomy" id="1655435"/>
    <lineage>
        <taxon>Bacteria</taxon>
        <taxon>Bacillati</taxon>
        <taxon>Actinomycetota</taxon>
        <taxon>Actinomycetes</taxon>
        <taxon>Micrococcales</taxon>
        <taxon>Beutenbergiaceae</taxon>
        <taxon>Serinibacter</taxon>
    </lineage>
</organism>
<keyword evidence="3" id="KW-0547">Nucleotide-binding</keyword>
<dbReference type="AlphaFoldDB" id="A0A4Z1E0F6"/>
<evidence type="ECO:0000256" key="2">
    <source>
        <dbReference type="ARBA" id="ARBA00022448"/>
    </source>
</evidence>
<dbReference type="Proteomes" id="UP000297318">
    <property type="component" value="Unassembled WGS sequence"/>
</dbReference>
<protein>
    <submittedName>
        <fullName evidence="6">Dipeptide transport ATP-binding protein DppD</fullName>
    </submittedName>
</protein>
<dbReference type="GO" id="GO:0005524">
    <property type="term" value="F:ATP binding"/>
    <property type="evidence" value="ECO:0007669"/>
    <property type="project" value="UniProtKB-KW"/>
</dbReference>
<comment type="similarity">
    <text evidence="1">Belongs to the ABC transporter superfamily.</text>
</comment>
<dbReference type="InterPro" id="IPR050319">
    <property type="entry name" value="ABC_transp_ATP-bind"/>
</dbReference>
<dbReference type="PANTHER" id="PTHR43776:SF7">
    <property type="entry name" value="D,D-DIPEPTIDE TRANSPORT ATP-BINDING PROTEIN DDPF-RELATED"/>
    <property type="match status" value="1"/>
</dbReference>
<evidence type="ECO:0000256" key="3">
    <source>
        <dbReference type="ARBA" id="ARBA00022741"/>
    </source>
</evidence>
<feature type="domain" description="ABC transporter" evidence="5">
    <location>
        <begin position="328"/>
        <end position="577"/>
    </location>
</feature>
<sequence>MAGTTDTTETPSTTAGVTGTASGEVLLRVRDLEVTFTTEQGPVVAARNVSFDVLAGQTVAIVGESGSGKTTVATAVLGLLPGNGRVTAGSVEISGRDVVGLSRAELQRMRGRVLGLVPQDPMTNLNPVATVGSQVVETLEGTGVARGRGAKERARDLLVEVGLSDAESRMGSYPHEFSGGMRQRALIAMGLAGSPALLVADEPTSALDVTVQRVILDKLADLTTSRGTSVLLITHDLGLAAERASHLLVMYRGELVEHGSAREILRDPQHEYTKRLLAAAPSLASRRIQIARSTGQLDAVADDLLAPTEVTEVGEVGEAVGTEAAPVIRASHLRKVFPGARRGLRRRPDVVAVDDVSFDLPRGQTLGIVGESGSGKSTVARMVLDLLPPTSGSVELDGLTVGARSQAEEVAFRRRVQPIFQDPYSSLDPLFTIARTIEEPLRAHGVGSVTQRRARVRELLEQVALPEDVLRRYPSELSGGQRQRVAIARALALNPDVVVCDEAVSALDVVVQAQILHLLAELQSQLDLSYLFISHDLAVVRQIADQVVVMEKGAVVEQGRTDDVFDAPQQPYTQALLAAIPGANLDLAIS</sequence>
<dbReference type="InterPro" id="IPR003593">
    <property type="entry name" value="AAA+_ATPase"/>
</dbReference>
<evidence type="ECO:0000259" key="5">
    <source>
        <dbReference type="PROSITE" id="PS50893"/>
    </source>
</evidence>
<dbReference type="FunFam" id="3.40.50.300:FF:000016">
    <property type="entry name" value="Oligopeptide ABC transporter ATP-binding component"/>
    <property type="match status" value="1"/>
</dbReference>
<dbReference type="GO" id="GO:0015833">
    <property type="term" value="P:peptide transport"/>
    <property type="evidence" value="ECO:0007669"/>
    <property type="project" value="InterPro"/>
</dbReference>
<dbReference type="GO" id="GO:0055085">
    <property type="term" value="P:transmembrane transport"/>
    <property type="evidence" value="ECO:0007669"/>
    <property type="project" value="UniProtKB-ARBA"/>
</dbReference>
<evidence type="ECO:0000256" key="4">
    <source>
        <dbReference type="ARBA" id="ARBA00022840"/>
    </source>
</evidence>
<dbReference type="SUPFAM" id="SSF52540">
    <property type="entry name" value="P-loop containing nucleoside triphosphate hydrolases"/>
    <property type="match status" value="2"/>
</dbReference>
<gene>
    <name evidence="6" type="ORF">SERN_2141</name>
</gene>
<evidence type="ECO:0000313" key="6">
    <source>
        <dbReference type="EMBL" id="TGO04548.1"/>
    </source>
</evidence>
<dbReference type="InterPro" id="IPR013563">
    <property type="entry name" value="Oligopep_ABC_C"/>
</dbReference>
<accession>A0A4Z1E0F6</accession>
<dbReference type="Pfam" id="PF00005">
    <property type="entry name" value="ABC_tran"/>
    <property type="match status" value="2"/>
</dbReference>
<reference evidence="6 7" key="1">
    <citation type="submission" date="2018-11" db="EMBL/GenBank/DDBJ databases">
        <title>Complete genome sequencing of the Actinobacteria Serinibacter sp. K3-2.</title>
        <authorList>
            <person name="Rakitin A.L."/>
            <person name="Beletsky A.V."/>
            <person name="Mardanov A.V."/>
            <person name="Ravin N.V."/>
            <person name="Gromova A.S."/>
            <person name="Filippova S.N."/>
            <person name="Gal'Chenko V.F."/>
        </authorList>
    </citation>
    <scope>NUCLEOTIDE SEQUENCE [LARGE SCALE GENOMIC DNA]</scope>
    <source>
        <strain evidence="6 7">K3-2</strain>
    </source>
</reference>
<evidence type="ECO:0000256" key="1">
    <source>
        <dbReference type="ARBA" id="ARBA00005417"/>
    </source>
</evidence>
<comment type="caution">
    <text evidence="6">The sequence shown here is derived from an EMBL/GenBank/DDBJ whole genome shotgun (WGS) entry which is preliminary data.</text>
</comment>
<dbReference type="InterPro" id="IPR027417">
    <property type="entry name" value="P-loop_NTPase"/>
</dbReference>
<keyword evidence="2" id="KW-0813">Transport</keyword>
<dbReference type="Gene3D" id="3.40.50.300">
    <property type="entry name" value="P-loop containing nucleotide triphosphate hydrolases"/>
    <property type="match status" value="2"/>
</dbReference>
<dbReference type="PROSITE" id="PS50893">
    <property type="entry name" value="ABC_TRANSPORTER_2"/>
    <property type="match status" value="2"/>
</dbReference>
<dbReference type="EMBL" id="RHPJ01000003">
    <property type="protein sequence ID" value="TGO04548.1"/>
    <property type="molecule type" value="Genomic_DNA"/>
</dbReference>
<dbReference type="NCBIfam" id="NF008453">
    <property type="entry name" value="PRK11308.1"/>
    <property type="match status" value="2"/>
</dbReference>
<dbReference type="SMART" id="SM00382">
    <property type="entry name" value="AAA"/>
    <property type="match status" value="2"/>
</dbReference>
<dbReference type="OrthoDB" id="4787388at2"/>
<dbReference type="InterPro" id="IPR003439">
    <property type="entry name" value="ABC_transporter-like_ATP-bd"/>
</dbReference>
<dbReference type="InterPro" id="IPR017871">
    <property type="entry name" value="ABC_transporter-like_CS"/>
</dbReference>
<keyword evidence="7" id="KW-1185">Reference proteome</keyword>
<name>A0A4Z1E0F6_9MICO</name>
<proteinExistence type="inferred from homology"/>
<dbReference type="Pfam" id="PF08352">
    <property type="entry name" value="oligo_HPY"/>
    <property type="match status" value="2"/>
</dbReference>
<feature type="domain" description="ABC transporter" evidence="5">
    <location>
        <begin position="29"/>
        <end position="277"/>
    </location>
</feature>
<keyword evidence="4 6" id="KW-0067">ATP-binding</keyword>
<dbReference type="GO" id="GO:0016887">
    <property type="term" value="F:ATP hydrolysis activity"/>
    <property type="evidence" value="ECO:0007669"/>
    <property type="project" value="InterPro"/>
</dbReference>
<dbReference type="CDD" id="cd03257">
    <property type="entry name" value="ABC_NikE_OppD_transporters"/>
    <property type="match status" value="2"/>
</dbReference>
<dbReference type="PANTHER" id="PTHR43776">
    <property type="entry name" value="TRANSPORT ATP-BINDING PROTEIN"/>
    <property type="match status" value="1"/>
</dbReference>
<dbReference type="PROSITE" id="PS00211">
    <property type="entry name" value="ABC_TRANSPORTER_1"/>
    <property type="match status" value="2"/>
</dbReference>
<dbReference type="RefSeq" id="WP_135850127.1">
    <property type="nucleotide sequence ID" value="NZ_RHPJ01000003.1"/>
</dbReference>
<evidence type="ECO:0000313" key="7">
    <source>
        <dbReference type="Proteomes" id="UP000297318"/>
    </source>
</evidence>